<sequence>MRISRPSDRFCFSVHRFLEGNRTAQRVPDDGSGGGVGTGSPGGCEMLSPNTGPRPCRIIYPAAGFASASGAAAVQRAQRVMTRRQQSKTVPLIAAIAVRAGETKASSAVTGICGGGCCVDNGACTVEFLPPLVMTPFLCPYTVFCRLRASGSHMALRVDGPQIPKRLVIVAALSGAACRRWGGGVRVCQVERPLLFDVILLFIKLKICSNL</sequence>
<keyword evidence="2" id="KW-1185">Reference proteome</keyword>
<evidence type="ECO:0000313" key="1">
    <source>
        <dbReference type="EMBL" id="CAI6354432.1"/>
    </source>
</evidence>
<proteinExistence type="predicted"/>
<gene>
    <name evidence="1" type="ORF">MEUPH1_LOCUS10437</name>
</gene>
<dbReference type="EMBL" id="CARXXK010000002">
    <property type="protein sequence ID" value="CAI6354432.1"/>
    <property type="molecule type" value="Genomic_DNA"/>
</dbReference>
<evidence type="ECO:0000313" key="2">
    <source>
        <dbReference type="Proteomes" id="UP001160148"/>
    </source>
</evidence>
<protein>
    <submittedName>
        <fullName evidence="1">Uncharacterized protein</fullName>
    </submittedName>
</protein>
<comment type="caution">
    <text evidence="1">The sequence shown here is derived from an EMBL/GenBank/DDBJ whole genome shotgun (WGS) entry which is preliminary data.</text>
</comment>
<accession>A0AAV0WFK1</accession>
<name>A0AAV0WFK1_9HEMI</name>
<reference evidence="1 2" key="1">
    <citation type="submission" date="2023-01" db="EMBL/GenBank/DDBJ databases">
        <authorList>
            <person name="Whitehead M."/>
        </authorList>
    </citation>
    <scope>NUCLEOTIDE SEQUENCE [LARGE SCALE GENOMIC DNA]</scope>
</reference>
<dbReference type="Proteomes" id="UP001160148">
    <property type="component" value="Unassembled WGS sequence"/>
</dbReference>
<dbReference type="AlphaFoldDB" id="A0AAV0WFK1"/>
<organism evidence="1 2">
    <name type="scientific">Macrosiphum euphorbiae</name>
    <name type="common">potato aphid</name>
    <dbReference type="NCBI Taxonomy" id="13131"/>
    <lineage>
        <taxon>Eukaryota</taxon>
        <taxon>Metazoa</taxon>
        <taxon>Ecdysozoa</taxon>
        <taxon>Arthropoda</taxon>
        <taxon>Hexapoda</taxon>
        <taxon>Insecta</taxon>
        <taxon>Pterygota</taxon>
        <taxon>Neoptera</taxon>
        <taxon>Paraneoptera</taxon>
        <taxon>Hemiptera</taxon>
        <taxon>Sternorrhyncha</taxon>
        <taxon>Aphidomorpha</taxon>
        <taxon>Aphidoidea</taxon>
        <taxon>Aphididae</taxon>
        <taxon>Macrosiphini</taxon>
        <taxon>Macrosiphum</taxon>
    </lineage>
</organism>